<organism evidence="6 7">
    <name type="scientific">Shewanella japonica</name>
    <dbReference type="NCBI Taxonomy" id="93973"/>
    <lineage>
        <taxon>Bacteria</taxon>
        <taxon>Pseudomonadati</taxon>
        <taxon>Pseudomonadota</taxon>
        <taxon>Gammaproteobacteria</taxon>
        <taxon>Alteromonadales</taxon>
        <taxon>Shewanellaceae</taxon>
        <taxon>Shewanella</taxon>
    </lineage>
</organism>
<feature type="domain" description="SMP-30/Gluconolactonase/LRE-like region" evidence="5">
    <location>
        <begin position="115"/>
        <end position="382"/>
    </location>
</feature>
<name>A0ABN4YGW2_9GAMM</name>
<keyword evidence="7" id="KW-1185">Reference proteome</keyword>
<dbReference type="Pfam" id="PF08450">
    <property type="entry name" value="SGL"/>
    <property type="match status" value="1"/>
</dbReference>
<dbReference type="InterPro" id="IPR013658">
    <property type="entry name" value="SGL"/>
</dbReference>
<evidence type="ECO:0000313" key="7">
    <source>
        <dbReference type="Proteomes" id="UP000191820"/>
    </source>
</evidence>
<dbReference type="PANTHER" id="PTHR47572:SF4">
    <property type="entry name" value="LACTONASE DRP35"/>
    <property type="match status" value="1"/>
</dbReference>
<evidence type="ECO:0000256" key="2">
    <source>
        <dbReference type="ARBA" id="ARBA00022679"/>
    </source>
</evidence>
<reference evidence="6 7" key="1">
    <citation type="submission" date="2017-03" db="EMBL/GenBank/DDBJ databases">
        <title>Genome sequencing of Shewanella japonica KCTC 22435.</title>
        <authorList>
            <person name="Kim K.M."/>
        </authorList>
    </citation>
    <scope>NUCLEOTIDE SEQUENCE [LARGE SCALE GENOMIC DNA]</scope>
    <source>
        <strain evidence="6 7">KCTC 22435</strain>
    </source>
</reference>
<dbReference type="InterPro" id="IPR011042">
    <property type="entry name" value="6-blade_b-propeller_TolB-like"/>
</dbReference>
<dbReference type="PANTHER" id="PTHR47572">
    <property type="entry name" value="LIPOPROTEIN-RELATED"/>
    <property type="match status" value="1"/>
</dbReference>
<evidence type="ECO:0000259" key="5">
    <source>
        <dbReference type="Pfam" id="PF08450"/>
    </source>
</evidence>
<dbReference type="SUPFAM" id="SSF63829">
    <property type="entry name" value="Calcium-dependent phosphotriesterase"/>
    <property type="match status" value="1"/>
</dbReference>
<evidence type="ECO:0000256" key="4">
    <source>
        <dbReference type="ARBA" id="ARBA00022801"/>
    </source>
</evidence>
<dbReference type="InterPro" id="IPR002052">
    <property type="entry name" value="DNA_methylase_N6_adenine_CS"/>
</dbReference>
<sequence length="395" mass="44012">MFTLNKMMPRLICNTISAAGYNHDYNSVYNSSDYSIYGNTCSNITRRFGSQLLALLVMYYTLSVSHHSQAAPVLNLPEQEKSSLSNIRYEIFDDRAYEVLNTSAPLHTLASGFQWAEGPVWSSAGQYLLFSDIPAGKVFQFHPEYGLNEYLPVSGFSNGLMIKTSDSEAEQLILLQSRSRQVAIMQASLDKPKGNYQRVVSQFNGMRLNSPNDGVLSQDGSLLFTDPPYGLAQQLNDPEKELAFQGVYRLSKQHELSLIDDSLRYPNGIALAASVPSSDNTYTLYVAASNPQKPAWYQYTLNTDWQVIQRQVFHQLPPVKDEGRGLPDGLKVLPSGDVLATGPDGLWLFDHSGKLLAKVHLPSIAANLAFNDDYSTVFVTAHQYLYSLDLVKQPQ</sequence>
<dbReference type="PROSITE" id="PS00092">
    <property type="entry name" value="N6_MTASE"/>
    <property type="match status" value="1"/>
</dbReference>
<evidence type="ECO:0000256" key="3">
    <source>
        <dbReference type="ARBA" id="ARBA00022691"/>
    </source>
</evidence>
<keyword evidence="4" id="KW-0378">Hydrolase</keyword>
<dbReference type="Gene3D" id="2.120.10.30">
    <property type="entry name" value="TolB, C-terminal domain"/>
    <property type="match status" value="1"/>
</dbReference>
<dbReference type="RefSeq" id="WP_167692907.1">
    <property type="nucleotide sequence ID" value="NZ_CP020472.1"/>
</dbReference>
<protein>
    <submittedName>
        <fullName evidence="6">Gluconolactonase</fullName>
    </submittedName>
</protein>
<accession>A0ABN4YGW2</accession>
<evidence type="ECO:0000313" key="6">
    <source>
        <dbReference type="EMBL" id="ARD22209.1"/>
    </source>
</evidence>
<evidence type="ECO:0000256" key="1">
    <source>
        <dbReference type="ARBA" id="ARBA00022603"/>
    </source>
</evidence>
<keyword evidence="1" id="KW-0489">Methyltransferase</keyword>
<dbReference type="EMBL" id="CP020472">
    <property type="protein sequence ID" value="ARD22209.1"/>
    <property type="molecule type" value="Genomic_DNA"/>
</dbReference>
<dbReference type="InterPro" id="IPR051262">
    <property type="entry name" value="SMP-30/CGR1_Lactonase"/>
</dbReference>
<gene>
    <name evidence="6" type="ORF">SJ2017_1906</name>
</gene>
<proteinExistence type="predicted"/>
<keyword evidence="2" id="KW-0808">Transferase</keyword>
<dbReference type="Proteomes" id="UP000191820">
    <property type="component" value="Chromosome"/>
</dbReference>
<keyword evidence="3" id="KW-0949">S-adenosyl-L-methionine</keyword>